<dbReference type="PANTHER" id="PTHR48048">
    <property type="entry name" value="GLYCOSYLTRANSFERASE"/>
    <property type="match status" value="1"/>
</dbReference>
<keyword evidence="3 4" id="KW-0808">Transferase</keyword>
<name>A0AAD8QMZ1_LOLMU</name>
<proteinExistence type="inferred from homology"/>
<sequence>MASSTVRAPRIVLLPSAGMGHLAPFGRLAAALSSSDHACDVSLVTFLPTVSSAESAHLDSLFAALPAVRRIDVRLPPLDDAPDLSGADPFYVHYEATRRATPLLLPPLLAAARADALVADISLASVAIPLAREINLPCYVFFTASATMFSFYAYFPTYRDAAGDGDADVPGVGRVPRSSFPQALHDRANLFTQQFLANGRSLPRADGLLVNTFNALEPEAVAALWSGTVVPGFPPVFTVGPLNPVTFLASREQSARGAPADYTAWLDAQPERSVVYVSFGSRKALAPEQLGELAGGLEASGCRFLWVVKGAVVDRDDGADLGELLGEGFLERVQGRGMVTKAWVEQGDVLKHPAVGVFLSHCGWNSLTEAVASGVPVLAWPRFADQRVNAGVVARAGAGAWVEAWSWEGEEGVVKAEEIAETVRSVMADETLRTKAATVRDAAARAMAGGGTSYRSLAELVRRCATVTFLRPGSSHDSMSICRSRAHMQSNWASFSEDMLIS</sequence>
<dbReference type="InterPro" id="IPR035595">
    <property type="entry name" value="UDP_glycos_trans_CS"/>
</dbReference>
<gene>
    <name evidence="6" type="ORF">QYE76_029523</name>
</gene>
<dbReference type="FunFam" id="3.40.50.2000:FF:000124">
    <property type="entry name" value="Glycosyltransferase"/>
    <property type="match status" value="1"/>
</dbReference>
<protein>
    <recommendedName>
        <fullName evidence="5">Glycosyltransferase</fullName>
        <ecNumber evidence="5">2.4.1.-</ecNumber>
    </recommendedName>
</protein>
<dbReference type="PANTHER" id="PTHR48048:SF76">
    <property type="entry name" value="UDP-GLYCOSYLTRANSFERASE 708D1-LIKE"/>
    <property type="match status" value="1"/>
</dbReference>
<evidence type="ECO:0000256" key="5">
    <source>
        <dbReference type="RuleBase" id="RU362057"/>
    </source>
</evidence>
<accession>A0AAD8QMZ1</accession>
<dbReference type="InterPro" id="IPR002213">
    <property type="entry name" value="UDP_glucos_trans"/>
</dbReference>
<comment type="similarity">
    <text evidence="1 4">Belongs to the UDP-glycosyltransferase family.</text>
</comment>
<evidence type="ECO:0000256" key="2">
    <source>
        <dbReference type="ARBA" id="ARBA00022676"/>
    </source>
</evidence>
<dbReference type="AlphaFoldDB" id="A0AAD8QMZ1"/>
<dbReference type="EC" id="2.4.1.-" evidence="5"/>
<dbReference type="SUPFAM" id="SSF53756">
    <property type="entry name" value="UDP-Glycosyltransferase/glycogen phosphorylase"/>
    <property type="match status" value="1"/>
</dbReference>
<dbReference type="CDD" id="cd03784">
    <property type="entry name" value="GT1_Gtf-like"/>
    <property type="match status" value="1"/>
</dbReference>
<dbReference type="Proteomes" id="UP001231189">
    <property type="component" value="Unassembled WGS sequence"/>
</dbReference>
<keyword evidence="7" id="KW-1185">Reference proteome</keyword>
<evidence type="ECO:0000256" key="1">
    <source>
        <dbReference type="ARBA" id="ARBA00009995"/>
    </source>
</evidence>
<dbReference type="PROSITE" id="PS00375">
    <property type="entry name" value="UDPGT"/>
    <property type="match status" value="1"/>
</dbReference>
<comment type="caution">
    <text evidence="6">The sequence shown here is derived from an EMBL/GenBank/DDBJ whole genome shotgun (WGS) entry which is preliminary data.</text>
</comment>
<reference evidence="6" key="1">
    <citation type="submission" date="2023-07" db="EMBL/GenBank/DDBJ databases">
        <title>A chromosome-level genome assembly of Lolium multiflorum.</title>
        <authorList>
            <person name="Chen Y."/>
            <person name="Copetti D."/>
            <person name="Kolliker R."/>
            <person name="Studer B."/>
        </authorList>
    </citation>
    <scope>NUCLEOTIDE SEQUENCE</scope>
    <source>
        <strain evidence="6">02402/16</strain>
        <tissue evidence="6">Leaf</tissue>
    </source>
</reference>
<dbReference type="Gene3D" id="3.40.50.2000">
    <property type="entry name" value="Glycogen Phosphorylase B"/>
    <property type="match status" value="2"/>
</dbReference>
<dbReference type="Pfam" id="PF00201">
    <property type="entry name" value="UDPGT"/>
    <property type="match status" value="1"/>
</dbReference>
<keyword evidence="2 4" id="KW-0328">Glycosyltransferase</keyword>
<dbReference type="EMBL" id="JAUUTY010000007">
    <property type="protein sequence ID" value="KAK1605850.1"/>
    <property type="molecule type" value="Genomic_DNA"/>
</dbReference>
<dbReference type="InterPro" id="IPR050481">
    <property type="entry name" value="UDP-glycosyltransf_plant"/>
</dbReference>
<evidence type="ECO:0000256" key="4">
    <source>
        <dbReference type="RuleBase" id="RU003718"/>
    </source>
</evidence>
<evidence type="ECO:0000256" key="3">
    <source>
        <dbReference type="ARBA" id="ARBA00022679"/>
    </source>
</evidence>
<organism evidence="6 7">
    <name type="scientific">Lolium multiflorum</name>
    <name type="common">Italian ryegrass</name>
    <name type="synonym">Lolium perenne subsp. multiflorum</name>
    <dbReference type="NCBI Taxonomy" id="4521"/>
    <lineage>
        <taxon>Eukaryota</taxon>
        <taxon>Viridiplantae</taxon>
        <taxon>Streptophyta</taxon>
        <taxon>Embryophyta</taxon>
        <taxon>Tracheophyta</taxon>
        <taxon>Spermatophyta</taxon>
        <taxon>Magnoliopsida</taxon>
        <taxon>Liliopsida</taxon>
        <taxon>Poales</taxon>
        <taxon>Poaceae</taxon>
        <taxon>BOP clade</taxon>
        <taxon>Pooideae</taxon>
        <taxon>Poodae</taxon>
        <taxon>Poeae</taxon>
        <taxon>Poeae Chloroplast Group 2 (Poeae type)</taxon>
        <taxon>Loliodinae</taxon>
        <taxon>Loliinae</taxon>
        <taxon>Lolium</taxon>
    </lineage>
</organism>
<evidence type="ECO:0000313" key="6">
    <source>
        <dbReference type="EMBL" id="KAK1605850.1"/>
    </source>
</evidence>
<evidence type="ECO:0000313" key="7">
    <source>
        <dbReference type="Proteomes" id="UP001231189"/>
    </source>
</evidence>
<dbReference type="GO" id="GO:0035251">
    <property type="term" value="F:UDP-glucosyltransferase activity"/>
    <property type="evidence" value="ECO:0007669"/>
    <property type="project" value="InterPro"/>
</dbReference>